<organism evidence="1 2">
    <name type="scientific">Euplotes crassus</name>
    <dbReference type="NCBI Taxonomy" id="5936"/>
    <lineage>
        <taxon>Eukaryota</taxon>
        <taxon>Sar</taxon>
        <taxon>Alveolata</taxon>
        <taxon>Ciliophora</taxon>
        <taxon>Intramacronucleata</taxon>
        <taxon>Spirotrichea</taxon>
        <taxon>Hypotrichia</taxon>
        <taxon>Euplotida</taxon>
        <taxon>Euplotidae</taxon>
        <taxon>Moneuplotes</taxon>
    </lineage>
</organism>
<dbReference type="EMBL" id="CAMPGE010018853">
    <property type="protein sequence ID" value="CAI2377230.1"/>
    <property type="molecule type" value="Genomic_DNA"/>
</dbReference>
<dbReference type="Proteomes" id="UP001295684">
    <property type="component" value="Unassembled WGS sequence"/>
</dbReference>
<comment type="caution">
    <text evidence="1">The sequence shown here is derived from an EMBL/GenBank/DDBJ whole genome shotgun (WGS) entry which is preliminary data.</text>
</comment>
<evidence type="ECO:0000313" key="1">
    <source>
        <dbReference type="EMBL" id="CAI2377230.1"/>
    </source>
</evidence>
<dbReference type="AlphaFoldDB" id="A0AAD1XS22"/>
<sequence length="58" mass="6703">MLPQNCHSALVKRVHIQLLAILKTCLPEHLMALISRVIQKKSEMKSNSNLKRRIINLE</sequence>
<proteinExistence type="predicted"/>
<evidence type="ECO:0000313" key="2">
    <source>
        <dbReference type="Proteomes" id="UP001295684"/>
    </source>
</evidence>
<accession>A0AAD1XS22</accession>
<gene>
    <name evidence="1" type="ORF">ECRASSUSDP1_LOCUS18613</name>
</gene>
<name>A0AAD1XS22_EUPCR</name>
<protein>
    <submittedName>
        <fullName evidence="1">Uncharacterized protein</fullName>
    </submittedName>
</protein>
<reference evidence="1" key="1">
    <citation type="submission" date="2023-07" db="EMBL/GenBank/DDBJ databases">
        <authorList>
            <consortium name="AG Swart"/>
            <person name="Singh M."/>
            <person name="Singh A."/>
            <person name="Seah K."/>
            <person name="Emmerich C."/>
        </authorList>
    </citation>
    <scope>NUCLEOTIDE SEQUENCE</scope>
    <source>
        <strain evidence="1">DP1</strain>
    </source>
</reference>
<keyword evidence="2" id="KW-1185">Reference proteome</keyword>